<name>A0A7I7SDT9_9MYCO</name>
<keyword evidence="2" id="KW-0472">Membrane</keyword>
<dbReference type="RefSeq" id="WP_069392167.1">
    <property type="nucleotide sequence ID" value="NZ_AP022594.1"/>
</dbReference>
<dbReference type="EMBL" id="NCXO01000013">
    <property type="protein sequence ID" value="OSC34081.1"/>
    <property type="molecule type" value="Genomic_DNA"/>
</dbReference>
<evidence type="ECO:0000256" key="1">
    <source>
        <dbReference type="SAM" id="MobiDB-lite"/>
    </source>
</evidence>
<dbReference type="Proteomes" id="UP000193577">
    <property type="component" value="Unassembled WGS sequence"/>
</dbReference>
<reference evidence="3 4" key="1">
    <citation type="submission" date="2017-04" db="EMBL/GenBank/DDBJ databases">
        <title>The new phylogeny of genus Mycobacterium.</title>
        <authorList>
            <person name="Tortoli E."/>
            <person name="Trovato A."/>
            <person name="Cirillo D.M."/>
        </authorList>
    </citation>
    <scope>NUCLEOTIDE SEQUENCE [LARGE SCALE GENOMIC DNA]</scope>
    <source>
        <strain evidence="3 4">KCTC 19819</strain>
    </source>
</reference>
<feature type="region of interest" description="Disordered" evidence="1">
    <location>
        <begin position="1"/>
        <end position="74"/>
    </location>
</feature>
<evidence type="ECO:0000313" key="4">
    <source>
        <dbReference type="Proteomes" id="UP000193577"/>
    </source>
</evidence>
<evidence type="ECO:0000313" key="3">
    <source>
        <dbReference type="EMBL" id="OSC34081.1"/>
    </source>
</evidence>
<sequence length="391" mass="41594">MTIGPDGYQVPNPMGQPPQPPGSASWDPTQMAYPPAPPAYPDPQAYPGPQAPPPGGGWPGMEGQPPGAPYGPPPQRSRKGLYIGLGIGGVALLVVIAVVLVIALSGGSSKDTTGGEAMTNYLQALAAGDAEKALSYGADQPGSKEFLTDEILKKQIEKMPITDITILNDDTKSMIGLGRVHVSAKFGEKTSDETISMKKSDKEWKLEQAAIKLEPSTSSNKEAQKTLTLFGKEVGDATFYVFPGWLDLGSNNPNLKVTFDPLLLNGLGYSSFYNLNIKYDVSEQGNKAVKDGMKSALAKCTTTHELAPSGCPQYVSRSEAAENTVNWGMPDLSPIKTDLFSEYDLTLRFSGEVDWPLTAKKRDGSDVSGTVTTYISGTADLSTSPPTVTIR</sequence>
<proteinExistence type="predicted"/>
<accession>A0A7I7SDT9</accession>
<feature type="compositionally biased region" description="Pro residues" evidence="1">
    <location>
        <begin position="34"/>
        <end position="56"/>
    </location>
</feature>
<dbReference type="OrthoDB" id="4380755at2"/>
<feature type="transmembrane region" description="Helical" evidence="2">
    <location>
        <begin position="81"/>
        <end position="104"/>
    </location>
</feature>
<protein>
    <submittedName>
        <fullName evidence="3">Uncharacterized protein</fullName>
    </submittedName>
</protein>
<keyword evidence="2" id="KW-1133">Transmembrane helix</keyword>
<keyword evidence="2" id="KW-0812">Transmembrane</keyword>
<evidence type="ECO:0000256" key="2">
    <source>
        <dbReference type="SAM" id="Phobius"/>
    </source>
</evidence>
<dbReference type="AlphaFoldDB" id="A0A7I7SDT9"/>
<keyword evidence="4" id="KW-1185">Reference proteome</keyword>
<gene>
    <name evidence="3" type="ORF">B8W67_07955</name>
</gene>
<organism evidence="3 4">
    <name type="scientific">Mycolicibacillus koreensis</name>
    <dbReference type="NCBI Taxonomy" id="1069220"/>
    <lineage>
        <taxon>Bacteria</taxon>
        <taxon>Bacillati</taxon>
        <taxon>Actinomycetota</taxon>
        <taxon>Actinomycetes</taxon>
        <taxon>Mycobacteriales</taxon>
        <taxon>Mycobacteriaceae</taxon>
        <taxon>Mycolicibacillus</taxon>
    </lineage>
</organism>
<comment type="caution">
    <text evidence="3">The sequence shown here is derived from an EMBL/GenBank/DDBJ whole genome shotgun (WGS) entry which is preliminary data.</text>
</comment>